<dbReference type="OrthoDB" id="8086538at2"/>
<dbReference type="EMBL" id="QMBP01000041">
    <property type="protein sequence ID" value="RAZ82145.1"/>
    <property type="molecule type" value="Genomic_DNA"/>
</dbReference>
<reference evidence="2 3" key="2">
    <citation type="submission" date="2018-07" db="EMBL/GenBank/DDBJ databases">
        <title>Diversity of Mesorhizobium strains in Brazil.</title>
        <authorList>
            <person name="Helene L.C.F."/>
            <person name="Dall'Agnol R."/>
            <person name="Delamuta J.R.M."/>
            <person name="Hungria M."/>
        </authorList>
    </citation>
    <scope>NUCLEOTIDE SEQUENCE [LARGE SCALE GENOMIC DNA]</scope>
    <source>
        <strain evidence="2 3">AC99b</strain>
    </source>
</reference>
<reference evidence="3" key="1">
    <citation type="submission" date="2018-06" db="EMBL/GenBank/DDBJ databases">
        <authorList>
            <person name="Helene L.C."/>
            <person name="Dall'Agnol R."/>
            <person name="Delamuta J.R."/>
            <person name="Hungria M."/>
        </authorList>
    </citation>
    <scope>NUCLEOTIDE SEQUENCE [LARGE SCALE GENOMIC DNA]</scope>
    <source>
        <strain evidence="3">AC99b</strain>
    </source>
</reference>
<keyword evidence="3" id="KW-1185">Reference proteome</keyword>
<evidence type="ECO:0000256" key="1">
    <source>
        <dbReference type="SAM" id="MobiDB-lite"/>
    </source>
</evidence>
<comment type="caution">
    <text evidence="2">The sequence shown here is derived from an EMBL/GenBank/DDBJ whole genome shotgun (WGS) entry which is preliminary data.</text>
</comment>
<feature type="region of interest" description="Disordered" evidence="1">
    <location>
        <begin position="332"/>
        <end position="369"/>
    </location>
</feature>
<evidence type="ECO:0000313" key="2">
    <source>
        <dbReference type="EMBL" id="RAZ82145.1"/>
    </source>
</evidence>
<feature type="compositionally biased region" description="Basic and acidic residues" evidence="1">
    <location>
        <begin position="360"/>
        <end position="369"/>
    </location>
</feature>
<dbReference type="Proteomes" id="UP000251558">
    <property type="component" value="Unassembled WGS sequence"/>
</dbReference>
<protein>
    <submittedName>
        <fullName evidence="2">Type III secretion protein</fullName>
    </submittedName>
</protein>
<organism evidence="2 3">
    <name type="scientific">Mesorhizobium hawassense</name>
    <dbReference type="NCBI Taxonomy" id="1209954"/>
    <lineage>
        <taxon>Bacteria</taxon>
        <taxon>Pseudomonadati</taxon>
        <taxon>Pseudomonadota</taxon>
        <taxon>Alphaproteobacteria</taxon>
        <taxon>Hyphomicrobiales</taxon>
        <taxon>Phyllobacteriaceae</taxon>
        <taxon>Mesorhizobium</taxon>
    </lineage>
</organism>
<dbReference type="AlphaFoldDB" id="A0A330H1E3"/>
<sequence length="369" mass="39797">MGICFSRSSGSPPHVAQTVSLGTPPGRLRWPQNEALEQYQIQQAAYHMGTSVLGDEVASPRRLATAGQTVHDVRLLLKHGRGNVKVDDDPSHGHNGIGSSVTMKGWDYDAKAARAVVMGAAVCDQTALLSAIVHAPHMAEGEISSITSSYTVPLREITDEGAANEVRAGHTWNELRRGDRDQTSTVVMDAWANGPAVRLKDSAWGPAPAREVTLSMDKSHAGFLKNRVEGLVPILRSDNGIHTEVRTKLRAPTSFGKYAEPQVISPEFAKSVRNALKLCPEDKKKDIASRMIRDTYGMEPHSPNHQSAVISVLEAVGRLDSLPRPPVVPSEYITAIGSNRPGAEQQGAGNARTDLASSSRSRERSSQGR</sequence>
<proteinExistence type="predicted"/>
<gene>
    <name evidence="2" type="ORF">DPM33_35165</name>
</gene>
<name>A0A330H1E3_9HYPH</name>
<accession>A0A330H1E3</accession>
<evidence type="ECO:0000313" key="3">
    <source>
        <dbReference type="Proteomes" id="UP000251558"/>
    </source>
</evidence>